<dbReference type="InterPro" id="IPR025875">
    <property type="entry name" value="Leu-rich_rpt_4"/>
</dbReference>
<dbReference type="Proteomes" id="UP000829196">
    <property type="component" value="Unassembled WGS sequence"/>
</dbReference>
<dbReference type="InterPro" id="IPR001611">
    <property type="entry name" value="Leu-rich_rpt"/>
</dbReference>
<dbReference type="FunFam" id="3.80.10.10:FF:000200">
    <property type="entry name" value="Outer arm dynein light chain 1 protein"/>
    <property type="match status" value="1"/>
</dbReference>
<dbReference type="SMART" id="SM00365">
    <property type="entry name" value="LRR_SD22"/>
    <property type="match status" value="4"/>
</dbReference>
<feature type="region of interest" description="Disordered" evidence="3">
    <location>
        <begin position="593"/>
        <end position="632"/>
    </location>
</feature>
<comment type="caution">
    <text evidence="4">The sequence shown here is derived from an EMBL/GenBank/DDBJ whole genome shotgun (WGS) entry which is preliminary data.</text>
</comment>
<dbReference type="PROSITE" id="PS51450">
    <property type="entry name" value="LRR"/>
    <property type="match status" value="4"/>
</dbReference>
<gene>
    <name evidence="4" type="ORF">KFK09_013751</name>
</gene>
<protein>
    <submittedName>
        <fullName evidence="4">Uncharacterized protein</fullName>
    </submittedName>
</protein>
<keyword evidence="2" id="KW-0677">Repeat</keyword>
<dbReference type="FunFam" id="3.80.10.10:FF:000505">
    <property type="entry name" value="Outer arm dynein light chain 1 protein"/>
    <property type="match status" value="1"/>
</dbReference>
<dbReference type="Gene3D" id="3.80.10.10">
    <property type="entry name" value="Ribonuclease Inhibitor"/>
    <property type="match status" value="2"/>
</dbReference>
<feature type="compositionally biased region" description="Polar residues" evidence="3">
    <location>
        <begin position="124"/>
        <end position="133"/>
    </location>
</feature>
<feature type="region of interest" description="Disordered" evidence="3">
    <location>
        <begin position="265"/>
        <end position="299"/>
    </location>
</feature>
<dbReference type="SMR" id="A0A8T3B9S2"/>
<feature type="region of interest" description="Disordered" evidence="3">
    <location>
        <begin position="113"/>
        <end position="133"/>
    </location>
</feature>
<evidence type="ECO:0000256" key="3">
    <source>
        <dbReference type="SAM" id="MobiDB-lite"/>
    </source>
</evidence>
<evidence type="ECO:0000256" key="2">
    <source>
        <dbReference type="ARBA" id="ARBA00022737"/>
    </source>
</evidence>
<dbReference type="EMBL" id="JAGYWB010000010">
    <property type="protein sequence ID" value="KAI0507625.1"/>
    <property type="molecule type" value="Genomic_DNA"/>
</dbReference>
<dbReference type="InterPro" id="IPR032675">
    <property type="entry name" value="LRR_dom_sf"/>
</dbReference>
<feature type="region of interest" description="Disordered" evidence="3">
    <location>
        <begin position="79"/>
        <end position="98"/>
    </location>
</feature>
<dbReference type="SMART" id="SM00369">
    <property type="entry name" value="LRR_TYP"/>
    <property type="match status" value="4"/>
</dbReference>
<sequence>MAMFACWSSLLVRKKKKSKGFSNDAGKKGSNNGDLRVKPIDLVSPSSSTENGMKEQDLTDSKSFPSVAKRSSIIPKVRSEDSLATAESTGDAAYEGGDEHEEIRTMKKENSDLDLQPKGKLSFHGSNTDSNSYEFRKTETNKGIAGEAQIASGHVSDPGMERTAFLESPVLKRSCSNIETKQAKQWIKSPKRSSSYSNLQNLPGNCRVEITYENYSSPLSLRSSCSADHVMLKRRSSSQVLPSRSRKIWWKLFLWSHRNLHEPRAPQRQISILSAPKRKDGYSSDTHESGQKLEKGKKKAIEPENHHWVAFSVGSSHMDRVNAWVNSLEDCSFVPINVEEDCDSMEDEKSSNHHHLEIKETSEKVCSHTSRHVAEDVAQADNIIQSLNTFSSAAHISGIGLKVIPSISAFASLRSVNLSGNSIVHITSGSLPKNLHTLDLSRNKISTIEGFRELERLRVLNLSYNRITRIGHGLSSCTIIRELYLAGNKISNVEGLHRLLKLTVLDLSFNKITTAKALGQLVANYNSLLALNLLGNPIQTNIGEDQLRKAVLSLLPHVTYLNKQLIKPHRVREVVTKSVTKAALGDVARSSRRKLTRRLSQGSGSSTKSRVGEGSFRAIKHGKSRHSTSGRK</sequence>
<dbReference type="PANTHER" id="PTHR15454:SF37">
    <property type="entry name" value="OUTER ARM DYNEIN LIGHT CHAIN 1 PROTEIN"/>
    <property type="match status" value="1"/>
</dbReference>
<proteinExistence type="predicted"/>
<evidence type="ECO:0000313" key="5">
    <source>
        <dbReference type="Proteomes" id="UP000829196"/>
    </source>
</evidence>
<feature type="compositionally biased region" description="Basic residues" evidence="3">
    <location>
        <begin position="618"/>
        <end position="632"/>
    </location>
</feature>
<dbReference type="GO" id="GO:0005737">
    <property type="term" value="C:cytoplasm"/>
    <property type="evidence" value="ECO:0007669"/>
    <property type="project" value="TreeGrafter"/>
</dbReference>
<feature type="compositionally biased region" description="Basic and acidic residues" evidence="3">
    <location>
        <begin position="277"/>
        <end position="299"/>
    </location>
</feature>
<dbReference type="InterPro" id="IPR003591">
    <property type="entry name" value="Leu-rich_rpt_typical-subtyp"/>
</dbReference>
<accession>A0A8T3B9S2</accession>
<name>A0A8T3B9S2_DENNO</name>
<evidence type="ECO:0000313" key="4">
    <source>
        <dbReference type="EMBL" id="KAI0507625.1"/>
    </source>
</evidence>
<dbReference type="OrthoDB" id="1904536at2759"/>
<keyword evidence="5" id="KW-1185">Reference proteome</keyword>
<dbReference type="SUPFAM" id="SSF52075">
    <property type="entry name" value="Outer arm dynein light chain 1"/>
    <property type="match status" value="1"/>
</dbReference>
<evidence type="ECO:0000256" key="1">
    <source>
        <dbReference type="ARBA" id="ARBA00022614"/>
    </source>
</evidence>
<reference evidence="4" key="1">
    <citation type="journal article" date="2022" name="Front. Genet.">
        <title>Chromosome-Scale Assembly of the Dendrobium nobile Genome Provides Insights Into the Molecular Mechanism of the Biosynthesis of the Medicinal Active Ingredient of Dendrobium.</title>
        <authorList>
            <person name="Xu Q."/>
            <person name="Niu S.-C."/>
            <person name="Li K.-L."/>
            <person name="Zheng P.-J."/>
            <person name="Zhang X.-J."/>
            <person name="Jia Y."/>
            <person name="Liu Y."/>
            <person name="Niu Y.-X."/>
            <person name="Yu L.-H."/>
            <person name="Chen D.-F."/>
            <person name="Zhang G.-Q."/>
        </authorList>
    </citation>
    <scope>NUCLEOTIDE SEQUENCE</scope>
    <source>
        <tissue evidence="4">Leaf</tissue>
    </source>
</reference>
<organism evidence="4 5">
    <name type="scientific">Dendrobium nobile</name>
    <name type="common">Orchid</name>
    <dbReference type="NCBI Taxonomy" id="94219"/>
    <lineage>
        <taxon>Eukaryota</taxon>
        <taxon>Viridiplantae</taxon>
        <taxon>Streptophyta</taxon>
        <taxon>Embryophyta</taxon>
        <taxon>Tracheophyta</taxon>
        <taxon>Spermatophyta</taxon>
        <taxon>Magnoliopsida</taxon>
        <taxon>Liliopsida</taxon>
        <taxon>Asparagales</taxon>
        <taxon>Orchidaceae</taxon>
        <taxon>Epidendroideae</taxon>
        <taxon>Malaxideae</taxon>
        <taxon>Dendrobiinae</taxon>
        <taxon>Dendrobium</taxon>
    </lineage>
</organism>
<dbReference type="Pfam" id="PF13855">
    <property type="entry name" value="LRR_8"/>
    <property type="match status" value="1"/>
</dbReference>
<dbReference type="Pfam" id="PF12799">
    <property type="entry name" value="LRR_4"/>
    <property type="match status" value="1"/>
</dbReference>
<feature type="region of interest" description="Disordered" evidence="3">
    <location>
        <begin position="16"/>
        <end position="70"/>
    </location>
</feature>
<dbReference type="PANTHER" id="PTHR15454">
    <property type="entry name" value="NISCHARIN RELATED"/>
    <property type="match status" value="1"/>
</dbReference>
<keyword evidence="1" id="KW-0433">Leucine-rich repeat</keyword>
<dbReference type="AlphaFoldDB" id="A0A8T3B9S2"/>